<comment type="caution">
    <text evidence="2">The sequence shown here is derived from an EMBL/GenBank/DDBJ whole genome shotgun (WGS) entry which is preliminary data.</text>
</comment>
<dbReference type="CDD" id="cd00143">
    <property type="entry name" value="PP2Cc"/>
    <property type="match status" value="1"/>
</dbReference>
<reference evidence="3" key="1">
    <citation type="journal article" date="2019" name="Int. J. Syst. Evol. Microbiol.">
        <title>The Global Catalogue of Microorganisms (GCM) 10K type strain sequencing project: providing services to taxonomists for standard genome sequencing and annotation.</title>
        <authorList>
            <consortium name="The Broad Institute Genomics Platform"/>
            <consortium name="The Broad Institute Genome Sequencing Center for Infectious Disease"/>
            <person name="Wu L."/>
            <person name="Ma J."/>
        </authorList>
    </citation>
    <scope>NUCLEOTIDE SEQUENCE [LARGE SCALE GENOMIC DNA]</scope>
    <source>
        <strain evidence="3">JCM 18459</strain>
    </source>
</reference>
<evidence type="ECO:0000259" key="1">
    <source>
        <dbReference type="PROSITE" id="PS51746"/>
    </source>
</evidence>
<gene>
    <name evidence="2" type="ORF">GCM10023340_13530</name>
</gene>
<dbReference type="InterPro" id="IPR036457">
    <property type="entry name" value="PPM-type-like_dom_sf"/>
</dbReference>
<dbReference type="PANTHER" id="PTHR47992">
    <property type="entry name" value="PROTEIN PHOSPHATASE"/>
    <property type="match status" value="1"/>
</dbReference>
<dbReference type="RefSeq" id="WP_345456049.1">
    <property type="nucleotide sequence ID" value="NZ_BAABKG010000002.1"/>
</dbReference>
<dbReference type="SUPFAM" id="SSF81606">
    <property type="entry name" value="PP2C-like"/>
    <property type="match status" value="1"/>
</dbReference>
<sequence length="264" mass="27363">MYRFVAAARSHVGLVRDNNEDSAFGGPYLLIVADGVGGAAAGEVASSTATYVASALSMLGRDDDPVQLLARAVEQAAAQLRAGAATDPARAGMGTTLTAVQSDGERFGLLQLGDSRAYLLRDGALSRLTRDHTLVQALVDAGRMTPEEARHSPFANIVLRSLGSGDEPLDPDLGYVDLAVGDRLLLCSDGLSDLVDDDRLAELLAGERDDAADALVEAALAAGGKDNVTCVVADVEEGPRVDTRGVLVGAVADLEHVLDPTSVR</sequence>
<name>A0ABP9PDS2_9ACTN</name>
<dbReference type="Gene3D" id="3.60.40.10">
    <property type="entry name" value="PPM-type phosphatase domain"/>
    <property type="match status" value="1"/>
</dbReference>
<accession>A0ABP9PDS2</accession>
<dbReference type="Pfam" id="PF13672">
    <property type="entry name" value="PP2C_2"/>
    <property type="match status" value="1"/>
</dbReference>
<dbReference type="InterPro" id="IPR015655">
    <property type="entry name" value="PP2C"/>
</dbReference>
<organism evidence="2 3">
    <name type="scientific">Nocardioides marinquilinus</name>
    <dbReference type="NCBI Taxonomy" id="1210400"/>
    <lineage>
        <taxon>Bacteria</taxon>
        <taxon>Bacillati</taxon>
        <taxon>Actinomycetota</taxon>
        <taxon>Actinomycetes</taxon>
        <taxon>Propionibacteriales</taxon>
        <taxon>Nocardioidaceae</taxon>
        <taxon>Nocardioides</taxon>
    </lineage>
</organism>
<dbReference type="SMART" id="SM00332">
    <property type="entry name" value="PP2Cc"/>
    <property type="match status" value="1"/>
</dbReference>
<feature type="domain" description="PPM-type phosphatase" evidence="1">
    <location>
        <begin position="4"/>
        <end position="235"/>
    </location>
</feature>
<keyword evidence="3" id="KW-1185">Reference proteome</keyword>
<dbReference type="PROSITE" id="PS51746">
    <property type="entry name" value="PPM_2"/>
    <property type="match status" value="1"/>
</dbReference>
<dbReference type="Proteomes" id="UP001500221">
    <property type="component" value="Unassembled WGS sequence"/>
</dbReference>
<evidence type="ECO:0000313" key="2">
    <source>
        <dbReference type="EMBL" id="GAA5144987.1"/>
    </source>
</evidence>
<dbReference type="SMART" id="SM00331">
    <property type="entry name" value="PP2C_SIG"/>
    <property type="match status" value="1"/>
</dbReference>
<evidence type="ECO:0000313" key="3">
    <source>
        <dbReference type="Proteomes" id="UP001500221"/>
    </source>
</evidence>
<dbReference type="InterPro" id="IPR001932">
    <property type="entry name" value="PPM-type_phosphatase-like_dom"/>
</dbReference>
<proteinExistence type="predicted"/>
<dbReference type="EMBL" id="BAABKG010000002">
    <property type="protein sequence ID" value="GAA5144987.1"/>
    <property type="molecule type" value="Genomic_DNA"/>
</dbReference>
<protein>
    <recommendedName>
        <fullName evidence="1">PPM-type phosphatase domain-containing protein</fullName>
    </recommendedName>
</protein>